<evidence type="ECO:0000313" key="2">
    <source>
        <dbReference type="EMBL" id="JAH08790.1"/>
    </source>
</evidence>
<protein>
    <submittedName>
        <fullName evidence="2">Uncharacterized protein</fullName>
    </submittedName>
</protein>
<reference evidence="2" key="1">
    <citation type="submission" date="2014-11" db="EMBL/GenBank/DDBJ databases">
        <authorList>
            <person name="Amaro Gonzalez C."/>
        </authorList>
    </citation>
    <scope>NUCLEOTIDE SEQUENCE</scope>
</reference>
<dbReference type="EMBL" id="GBXM01099787">
    <property type="protein sequence ID" value="JAH08790.1"/>
    <property type="molecule type" value="Transcribed_RNA"/>
</dbReference>
<organism evidence="2">
    <name type="scientific">Anguilla anguilla</name>
    <name type="common">European freshwater eel</name>
    <name type="synonym">Muraena anguilla</name>
    <dbReference type="NCBI Taxonomy" id="7936"/>
    <lineage>
        <taxon>Eukaryota</taxon>
        <taxon>Metazoa</taxon>
        <taxon>Chordata</taxon>
        <taxon>Craniata</taxon>
        <taxon>Vertebrata</taxon>
        <taxon>Euteleostomi</taxon>
        <taxon>Actinopterygii</taxon>
        <taxon>Neopterygii</taxon>
        <taxon>Teleostei</taxon>
        <taxon>Anguilliformes</taxon>
        <taxon>Anguillidae</taxon>
        <taxon>Anguilla</taxon>
    </lineage>
</organism>
<dbReference type="AlphaFoldDB" id="A0A0E9PXJ9"/>
<name>A0A0E9PXJ9_ANGAN</name>
<sequence>MDRKGGVTQRMPSYMERPGYIEGTVLQEKSRTVIRRDRGD</sequence>
<evidence type="ECO:0000256" key="1">
    <source>
        <dbReference type="SAM" id="MobiDB-lite"/>
    </source>
</evidence>
<feature type="region of interest" description="Disordered" evidence="1">
    <location>
        <begin position="1"/>
        <end position="21"/>
    </location>
</feature>
<accession>A0A0E9PXJ9</accession>
<reference evidence="2" key="2">
    <citation type="journal article" date="2015" name="Fish Shellfish Immunol.">
        <title>Early steps in the European eel (Anguilla anguilla)-Vibrio vulnificus interaction in the gills: Role of the RtxA13 toxin.</title>
        <authorList>
            <person name="Callol A."/>
            <person name="Pajuelo D."/>
            <person name="Ebbesson L."/>
            <person name="Teles M."/>
            <person name="MacKenzie S."/>
            <person name="Amaro C."/>
        </authorList>
    </citation>
    <scope>NUCLEOTIDE SEQUENCE</scope>
</reference>
<proteinExistence type="predicted"/>